<dbReference type="EMBL" id="EF469468">
    <property type="protein sequence ID" value="ABS86422.1"/>
    <property type="molecule type" value="mRNA"/>
</dbReference>
<organism evidence="1">
    <name type="scientific">Melampsora medusae f. sp. deltoidis</name>
    <dbReference type="NCBI Taxonomy" id="258770"/>
    <lineage>
        <taxon>Eukaryota</taxon>
        <taxon>Fungi</taxon>
        <taxon>Dikarya</taxon>
        <taxon>Basidiomycota</taxon>
        <taxon>Pucciniomycotina</taxon>
        <taxon>Pucciniomycetes</taxon>
        <taxon>Pucciniales</taxon>
        <taxon>Melampsoraceae</taxon>
        <taxon>Melampsora</taxon>
    </lineage>
</organism>
<dbReference type="AlphaFoldDB" id="A7KKS8"/>
<sequence>VQQASHLSQTIIQRQWASFISSMHLTSSLP</sequence>
<accession>A7KKS8</accession>
<proteinExistence type="evidence at transcript level"/>
<protein>
    <submittedName>
        <fullName evidence="1">Sec14-like protein</fullName>
    </submittedName>
</protein>
<name>A7KKS8_9BASI</name>
<evidence type="ECO:0000313" key="1">
    <source>
        <dbReference type="EMBL" id="ABS86422.1"/>
    </source>
</evidence>
<feature type="non-terminal residue" evidence="1">
    <location>
        <position position="30"/>
    </location>
</feature>
<feature type="non-terminal residue" evidence="1">
    <location>
        <position position="1"/>
    </location>
</feature>
<reference evidence="1" key="1">
    <citation type="journal article" date="2007" name="Mol. Ecol. Notes">
        <title>Detection and validation of EST-derived SNPs for poplar leaf rust Melampsora medusae f. sp. deltoidae.</title>
        <authorList>
            <person name="Feau N."/>
            <person name="Bergeron M.-J."/>
            <person name="Joly D.L."/>
            <person name="Roussel F."/>
            <person name="Hamelin R.C."/>
        </authorList>
    </citation>
    <scope>NUCLEOTIDE SEQUENCE</scope>
</reference>